<dbReference type="AlphaFoldDB" id="A0A2U1PRE9"/>
<dbReference type="GO" id="GO:0016020">
    <property type="term" value="C:membrane"/>
    <property type="evidence" value="ECO:0007669"/>
    <property type="project" value="TreeGrafter"/>
</dbReference>
<keyword evidence="3" id="KW-1133">Transmembrane helix</keyword>
<dbReference type="GO" id="GO:0004620">
    <property type="term" value="F:phospholipase activity"/>
    <property type="evidence" value="ECO:0007669"/>
    <property type="project" value="TreeGrafter"/>
</dbReference>
<evidence type="ECO:0000256" key="3">
    <source>
        <dbReference type="SAM" id="Phobius"/>
    </source>
</evidence>
<keyword evidence="3" id="KW-0472">Membrane</keyword>
<dbReference type="Proteomes" id="UP000245207">
    <property type="component" value="Unassembled WGS sequence"/>
</dbReference>
<accession>A0A2U1PRE9</accession>
<proteinExistence type="predicted"/>
<name>A0A2U1PRE9_ARTAN</name>
<dbReference type="OrthoDB" id="1728108at2759"/>
<dbReference type="EMBL" id="PKPP01000823">
    <property type="protein sequence ID" value="PWA88339.1"/>
    <property type="molecule type" value="Genomic_DNA"/>
</dbReference>
<dbReference type="PANTHER" id="PTHR24185">
    <property type="entry name" value="CALCIUM-INDEPENDENT PHOSPHOLIPASE A2-GAMMA"/>
    <property type="match status" value="1"/>
</dbReference>
<dbReference type="GO" id="GO:0016740">
    <property type="term" value="F:transferase activity"/>
    <property type="evidence" value="ECO:0007669"/>
    <property type="project" value="UniProtKB-KW"/>
</dbReference>
<dbReference type="SUPFAM" id="SSF48371">
    <property type="entry name" value="ARM repeat"/>
    <property type="match status" value="1"/>
</dbReference>
<dbReference type="Gene3D" id="1.25.10.10">
    <property type="entry name" value="Leucine-rich Repeat Variant"/>
    <property type="match status" value="1"/>
</dbReference>
<keyword evidence="5" id="KW-1185">Reference proteome</keyword>
<keyword evidence="2" id="KW-0442">Lipid degradation</keyword>
<evidence type="ECO:0000313" key="4">
    <source>
        <dbReference type="EMBL" id="PWA88339.1"/>
    </source>
</evidence>
<reference evidence="4 5" key="1">
    <citation type="journal article" date="2018" name="Mol. Plant">
        <title>The genome of Artemisia annua provides insight into the evolution of Asteraceae family and artemisinin biosynthesis.</title>
        <authorList>
            <person name="Shen Q."/>
            <person name="Zhang L."/>
            <person name="Liao Z."/>
            <person name="Wang S."/>
            <person name="Yan T."/>
            <person name="Shi P."/>
            <person name="Liu M."/>
            <person name="Fu X."/>
            <person name="Pan Q."/>
            <person name="Wang Y."/>
            <person name="Lv Z."/>
            <person name="Lu X."/>
            <person name="Zhang F."/>
            <person name="Jiang W."/>
            <person name="Ma Y."/>
            <person name="Chen M."/>
            <person name="Hao X."/>
            <person name="Li L."/>
            <person name="Tang Y."/>
            <person name="Lv G."/>
            <person name="Zhou Y."/>
            <person name="Sun X."/>
            <person name="Brodelius P.E."/>
            <person name="Rose J.K.C."/>
            <person name="Tang K."/>
        </authorList>
    </citation>
    <scope>NUCLEOTIDE SEQUENCE [LARGE SCALE GENOMIC DNA]</scope>
    <source>
        <strain evidence="5">cv. Huhao1</strain>
        <tissue evidence="4">Leaf</tissue>
    </source>
</reference>
<dbReference type="InterPro" id="IPR011989">
    <property type="entry name" value="ARM-like"/>
</dbReference>
<keyword evidence="1 4" id="KW-0378">Hydrolase</keyword>
<dbReference type="PANTHER" id="PTHR24185:SF1">
    <property type="entry name" value="CALCIUM-INDEPENDENT PHOSPHOLIPASE A2-GAMMA"/>
    <property type="match status" value="1"/>
</dbReference>
<feature type="transmembrane region" description="Helical" evidence="3">
    <location>
        <begin position="106"/>
        <end position="129"/>
    </location>
</feature>
<evidence type="ECO:0000313" key="5">
    <source>
        <dbReference type="Proteomes" id="UP000245207"/>
    </source>
</evidence>
<dbReference type="GO" id="GO:0016042">
    <property type="term" value="P:lipid catabolic process"/>
    <property type="evidence" value="ECO:0007669"/>
    <property type="project" value="UniProtKB-KW"/>
</dbReference>
<keyword evidence="4" id="KW-0808">Transferase</keyword>
<sequence>MLTGQQVIQHFLEANRVTHAILEHSKGGNVVLLYGYTLLNIMMYMVSSTCLGIIRQKGVWKRESEGAFQYSNYRREADGQQVIQHFLEANRVTHAILEHSKGGNVVLLYGYTLLNIMMYMVSSTCLGIIRQKGVWKRYVWNLSAFFSLIFRLSSCHHPLLASAMAKRTQDEGNRVAIGKDENAVRDLISMIRREDQHVVVEVCSALTSLTSDVFVALQSMKCDIMQPVKRVLTSVGPQELKSVLQVVGKLGFVSDMVAQKILSKDVMKSLKLLCAHKDPEVKRLALIVVGNLAFCPENRRILMCKEWEVGMEIGRDVKREEMEKLVGC</sequence>
<organism evidence="4 5">
    <name type="scientific">Artemisia annua</name>
    <name type="common">Sweet wormwood</name>
    <dbReference type="NCBI Taxonomy" id="35608"/>
    <lineage>
        <taxon>Eukaryota</taxon>
        <taxon>Viridiplantae</taxon>
        <taxon>Streptophyta</taxon>
        <taxon>Embryophyta</taxon>
        <taxon>Tracheophyta</taxon>
        <taxon>Spermatophyta</taxon>
        <taxon>Magnoliopsida</taxon>
        <taxon>eudicotyledons</taxon>
        <taxon>Gunneridae</taxon>
        <taxon>Pentapetalae</taxon>
        <taxon>asterids</taxon>
        <taxon>campanulids</taxon>
        <taxon>Asterales</taxon>
        <taxon>Asteraceae</taxon>
        <taxon>Asteroideae</taxon>
        <taxon>Anthemideae</taxon>
        <taxon>Artemisiinae</taxon>
        <taxon>Artemisia</taxon>
    </lineage>
</organism>
<evidence type="ECO:0000256" key="1">
    <source>
        <dbReference type="ARBA" id="ARBA00022801"/>
    </source>
</evidence>
<evidence type="ECO:0000256" key="2">
    <source>
        <dbReference type="ARBA" id="ARBA00022963"/>
    </source>
</evidence>
<dbReference type="GO" id="GO:0006631">
    <property type="term" value="P:fatty acid metabolic process"/>
    <property type="evidence" value="ECO:0007669"/>
    <property type="project" value="TreeGrafter"/>
</dbReference>
<dbReference type="STRING" id="35608.A0A2U1PRE9"/>
<comment type="caution">
    <text evidence="4">The sequence shown here is derived from an EMBL/GenBank/DDBJ whole genome shotgun (WGS) entry which is preliminary data.</text>
</comment>
<keyword evidence="3" id="KW-0812">Transmembrane</keyword>
<dbReference type="InterPro" id="IPR016024">
    <property type="entry name" value="ARM-type_fold"/>
</dbReference>
<feature type="transmembrane region" description="Helical" evidence="3">
    <location>
        <begin position="33"/>
        <end position="54"/>
    </location>
</feature>
<protein>
    <submittedName>
        <fullName evidence="4">Acyl transferase/acyl hydrolase/lysophospholipase</fullName>
    </submittedName>
</protein>
<gene>
    <name evidence="4" type="ORF">CTI12_AA120790</name>
</gene>
<keyword evidence="2" id="KW-0443">Lipid metabolism</keyword>